<gene>
    <name evidence="1" type="ORF">MNBD_GAMMA16-252</name>
</gene>
<evidence type="ECO:0008006" key="2">
    <source>
        <dbReference type="Google" id="ProtNLM"/>
    </source>
</evidence>
<dbReference type="EMBL" id="UOFO01000008">
    <property type="protein sequence ID" value="VAW83533.1"/>
    <property type="molecule type" value="Genomic_DNA"/>
</dbReference>
<name>A0A3B0Z5S0_9ZZZZ</name>
<sequence length="124" mass="13300">MRGIKLFMAALLTSAVLAQSTIADEAITKTVAAIHAERAQLNGQLVTIKGKIVKVNNGIMKRNFLHLQDGSGSEGTNDLTITSQQTASVNDEVIITGKVILDRDFGLGYNYPLIMEEATISPAK</sequence>
<evidence type="ECO:0000313" key="1">
    <source>
        <dbReference type="EMBL" id="VAW83533.1"/>
    </source>
</evidence>
<dbReference type="AlphaFoldDB" id="A0A3B0Z5S0"/>
<reference evidence="1" key="1">
    <citation type="submission" date="2018-06" db="EMBL/GenBank/DDBJ databases">
        <authorList>
            <person name="Zhirakovskaya E."/>
        </authorList>
    </citation>
    <scope>NUCLEOTIDE SEQUENCE</scope>
</reference>
<protein>
    <recommendedName>
        <fullName evidence="2">Bacterial OB-fold domain-containing protein</fullName>
    </recommendedName>
</protein>
<proteinExistence type="predicted"/>
<organism evidence="1">
    <name type="scientific">hydrothermal vent metagenome</name>
    <dbReference type="NCBI Taxonomy" id="652676"/>
    <lineage>
        <taxon>unclassified sequences</taxon>
        <taxon>metagenomes</taxon>
        <taxon>ecological metagenomes</taxon>
    </lineage>
</organism>
<accession>A0A3B0Z5S0</accession>